<evidence type="ECO:0000313" key="2">
    <source>
        <dbReference type="EMBL" id="MES0835572.1"/>
    </source>
</evidence>
<dbReference type="EMBL" id="JBEQNB010000009">
    <property type="protein sequence ID" value="MES0835572.1"/>
    <property type="molecule type" value="Genomic_DNA"/>
</dbReference>
<dbReference type="Proteomes" id="UP001432401">
    <property type="component" value="Unassembled WGS sequence"/>
</dbReference>
<dbReference type="InterPro" id="IPR009061">
    <property type="entry name" value="DNA-bd_dom_put_sf"/>
</dbReference>
<dbReference type="SUPFAM" id="SSF46955">
    <property type="entry name" value="Putative DNA-binding domain"/>
    <property type="match status" value="1"/>
</dbReference>
<keyword evidence="3" id="KW-1185">Reference proteome</keyword>
<gene>
    <name evidence="2" type="ORF">ABUK86_17470</name>
</gene>
<dbReference type="RefSeq" id="WP_352984488.1">
    <property type="nucleotide sequence ID" value="NZ_JBEQNA010000011.1"/>
</dbReference>
<name>A0ABV1ZWT0_9ACTN</name>
<sequence>MEPARKSTKEATAFATPQPAVNHRYDLEEILATGPDFYLFTGEAALALGVGVSTVRRWSDRGRLVCARNPRGVRFFRAGDVFALREERTGGHR</sequence>
<dbReference type="InterPro" id="IPR041657">
    <property type="entry name" value="HTH_17"/>
</dbReference>
<comment type="caution">
    <text evidence="2">The sequence shown here is derived from an EMBL/GenBank/DDBJ whole genome shotgun (WGS) entry which is preliminary data.</text>
</comment>
<reference evidence="2 3" key="1">
    <citation type="submission" date="2024-06" db="EMBL/GenBank/DDBJ databases">
        <authorList>
            <person name="Bataeva Y.V."/>
            <person name="Grigorian L.N."/>
            <person name="Solomentsev V.I."/>
        </authorList>
    </citation>
    <scope>NUCLEOTIDE SEQUENCE [LARGE SCALE GENOMIC DNA]</scope>
    <source>
        <strain evidence="3">SCPM-O-B-12605 (RCAM04882)</strain>
    </source>
</reference>
<dbReference type="Pfam" id="PF12728">
    <property type="entry name" value="HTH_17"/>
    <property type="match status" value="1"/>
</dbReference>
<feature type="domain" description="Helix-turn-helix" evidence="1">
    <location>
        <begin position="41"/>
        <end position="88"/>
    </location>
</feature>
<evidence type="ECO:0000259" key="1">
    <source>
        <dbReference type="Pfam" id="PF12728"/>
    </source>
</evidence>
<organism evidence="2 3">
    <name type="scientific">Nocardiopsis tropica</name>
    <dbReference type="NCBI Taxonomy" id="109330"/>
    <lineage>
        <taxon>Bacteria</taxon>
        <taxon>Bacillati</taxon>
        <taxon>Actinomycetota</taxon>
        <taxon>Actinomycetes</taxon>
        <taxon>Streptosporangiales</taxon>
        <taxon>Nocardiopsidaceae</taxon>
        <taxon>Nocardiopsis</taxon>
    </lineage>
</organism>
<protein>
    <submittedName>
        <fullName evidence="2">Helix-turn-helix domain-containing protein</fullName>
    </submittedName>
</protein>
<accession>A0ABV1ZWT0</accession>
<proteinExistence type="predicted"/>
<dbReference type="Gene3D" id="1.10.1660.10">
    <property type="match status" value="1"/>
</dbReference>
<evidence type="ECO:0000313" key="3">
    <source>
        <dbReference type="Proteomes" id="UP001432401"/>
    </source>
</evidence>